<evidence type="ECO:0000313" key="3">
    <source>
        <dbReference type="Proteomes" id="UP000008549"/>
    </source>
</evidence>
<sequence length="80" mass="9461">MLNIVILEFQKQPKDLIKPIQHTINLQPVARHRISRRDEGALVERKSPGRPRITSNNMDRTSSEFQERIPRGVLRTFRWS</sequence>
<reference evidence="2 3" key="1">
    <citation type="journal article" date="2003" name="PLoS Biol.">
        <title>The genome sequence of Caenorhabditis briggsae: a platform for comparative genomics.</title>
        <authorList>
            <person name="Stein L.D."/>
            <person name="Bao Z."/>
            <person name="Blasiar D."/>
            <person name="Blumenthal T."/>
            <person name="Brent M.R."/>
            <person name="Chen N."/>
            <person name="Chinwalla A."/>
            <person name="Clarke L."/>
            <person name="Clee C."/>
            <person name="Coghlan A."/>
            <person name="Coulson A."/>
            <person name="D'Eustachio P."/>
            <person name="Fitch D.H."/>
            <person name="Fulton L.A."/>
            <person name="Fulton R.E."/>
            <person name="Griffiths-Jones S."/>
            <person name="Harris T.W."/>
            <person name="Hillier L.W."/>
            <person name="Kamath R."/>
            <person name="Kuwabara P.E."/>
            <person name="Mardis E.R."/>
            <person name="Marra M.A."/>
            <person name="Miner T.L."/>
            <person name="Minx P."/>
            <person name="Mullikin J.C."/>
            <person name="Plumb R.W."/>
            <person name="Rogers J."/>
            <person name="Schein J.E."/>
            <person name="Sohrmann M."/>
            <person name="Spieth J."/>
            <person name="Stajich J.E."/>
            <person name="Wei C."/>
            <person name="Willey D."/>
            <person name="Wilson R.K."/>
            <person name="Durbin R."/>
            <person name="Waterston R.H."/>
        </authorList>
    </citation>
    <scope>NUCLEOTIDE SEQUENCE [LARGE SCALE GENOMIC DNA]</scope>
    <source>
        <strain evidence="2 3">AF16</strain>
    </source>
</reference>
<dbReference type="Proteomes" id="UP000008549">
    <property type="component" value="Unassembled WGS sequence"/>
</dbReference>
<protein>
    <submittedName>
        <fullName evidence="2">Protein CBG25816</fullName>
    </submittedName>
</protein>
<keyword evidence="3" id="KW-1185">Reference proteome</keyword>
<dbReference type="RefSeq" id="XP_045097925.1">
    <property type="nucleotide sequence ID" value="XM_045243414.1"/>
</dbReference>
<dbReference type="WormBase" id="CBG25816">
    <property type="protein sequence ID" value="CBP47426"/>
    <property type="gene ID" value="WBGene00087230"/>
</dbReference>
<evidence type="ECO:0000313" key="4">
    <source>
        <dbReference type="WormBase" id="CBG25816"/>
    </source>
</evidence>
<proteinExistence type="predicted"/>
<dbReference type="CTD" id="68917298"/>
<reference evidence="2 3" key="2">
    <citation type="journal article" date="2011" name="PLoS Genet.">
        <title>Caenorhabditis briggsae recombinant inbred line genotypes reveal inter-strain incompatibility and the evolution of recombination.</title>
        <authorList>
            <person name="Ross J.A."/>
            <person name="Koboldt D.C."/>
            <person name="Staisch J.E."/>
            <person name="Chamberlin H.M."/>
            <person name="Gupta B.P."/>
            <person name="Miller R.D."/>
            <person name="Baird S.E."/>
            <person name="Haag E.S."/>
        </authorList>
    </citation>
    <scope>NUCLEOTIDE SEQUENCE [LARGE SCALE GENOMIC DNA]</scope>
    <source>
        <strain evidence="2 3">AF16</strain>
    </source>
</reference>
<evidence type="ECO:0000313" key="2">
    <source>
        <dbReference type="EMBL" id="CAR98352.1"/>
    </source>
</evidence>
<evidence type="ECO:0000256" key="1">
    <source>
        <dbReference type="SAM" id="MobiDB-lite"/>
    </source>
</evidence>
<feature type="compositionally biased region" description="Basic and acidic residues" evidence="1">
    <location>
        <begin position="37"/>
        <end position="47"/>
    </location>
</feature>
<feature type="region of interest" description="Disordered" evidence="1">
    <location>
        <begin position="37"/>
        <end position="67"/>
    </location>
</feature>
<dbReference type="HOGENOM" id="CLU_2591917_0_0_1"/>
<name>B6IEM2_CAEBR</name>
<dbReference type="KEGG" id="cbr:CBG_25816"/>
<dbReference type="AlphaFoldDB" id="B6IEM2"/>
<dbReference type="GeneID" id="68917298"/>
<dbReference type="EMBL" id="HE600978">
    <property type="protein sequence ID" value="CAR98352.1"/>
    <property type="molecule type" value="Genomic_DNA"/>
</dbReference>
<gene>
    <name evidence="2 4" type="ORF">CBG25816</name>
    <name evidence="2" type="ORF">CBG_25816</name>
</gene>
<dbReference type="InParanoid" id="B6IEM2"/>
<accession>B6IEM2</accession>
<organism evidence="2 3">
    <name type="scientific">Caenorhabditis briggsae</name>
    <dbReference type="NCBI Taxonomy" id="6238"/>
    <lineage>
        <taxon>Eukaryota</taxon>
        <taxon>Metazoa</taxon>
        <taxon>Ecdysozoa</taxon>
        <taxon>Nematoda</taxon>
        <taxon>Chromadorea</taxon>
        <taxon>Rhabditida</taxon>
        <taxon>Rhabditina</taxon>
        <taxon>Rhabditomorpha</taxon>
        <taxon>Rhabditoidea</taxon>
        <taxon>Rhabditidae</taxon>
        <taxon>Peloderinae</taxon>
        <taxon>Caenorhabditis</taxon>
    </lineage>
</organism>